<reference evidence="2 3" key="1">
    <citation type="submission" date="2015-10" db="EMBL/GenBank/DDBJ databases">
        <authorList>
            <person name="Gilbert D.G."/>
        </authorList>
    </citation>
    <scope>NUCLEOTIDE SEQUENCE [LARGE SCALE GENOMIC DNA]</scope>
    <source>
        <strain evidence="2 3">NRRL B-16712</strain>
    </source>
</reference>
<feature type="signal peptide" evidence="1">
    <location>
        <begin position="1"/>
        <end position="17"/>
    </location>
</feature>
<evidence type="ECO:0000313" key="2">
    <source>
        <dbReference type="EMBL" id="KUL42445.1"/>
    </source>
</evidence>
<accession>A0A0X3VCH6</accession>
<gene>
    <name evidence="2" type="ORF">ADL15_00790</name>
</gene>
<evidence type="ECO:0000313" key="3">
    <source>
        <dbReference type="Proteomes" id="UP000053244"/>
    </source>
</evidence>
<dbReference type="Proteomes" id="UP000053244">
    <property type="component" value="Unassembled WGS sequence"/>
</dbReference>
<dbReference type="AlphaFoldDB" id="A0A0X3VCH6"/>
<feature type="chain" id="PRO_5007055866" description="Secreted protein" evidence="1">
    <location>
        <begin position="18"/>
        <end position="399"/>
    </location>
</feature>
<proteinExistence type="predicted"/>
<keyword evidence="1" id="KW-0732">Signal</keyword>
<sequence>MVIGLTAVAIGPGPASAAAAFAAIDASSFVLDPSDSFQRYGDIISRIEASGKVTPAASLGSALDGTQDFKPTWGLCHTPTGFPTTLDAKGFCWDPRDDGWGLTWTPQGISGSWDAQPNGIWQDRKIAVASWHGPNDAFSRLTFVDYTDTSKLKFRDVLLVVPTTTGGVDNFRTLEWNHADGVVWYGNTLLVADGGQLHAFSLRHLWATTRSEEEVGFGADGSAAPSGRWHRYVLPQVGEYFTGDAAGCNPITGIRLCLNALSLDRRGASPDSMVSAEYVSKDSPVRAGGRAIRWPISSATALPTLSADGKVHAEEAFSSPIWSMQGIASDGANWFIAGVCAAVDRGCLHKAVPGQSPHQQAVIGGLENLSYQPSYNGSQPRLWGATEGDDPITFNISVP</sequence>
<dbReference type="EMBL" id="LLZH01000001">
    <property type="protein sequence ID" value="KUL42445.1"/>
    <property type="molecule type" value="Genomic_DNA"/>
</dbReference>
<comment type="caution">
    <text evidence="2">The sequence shown here is derived from an EMBL/GenBank/DDBJ whole genome shotgun (WGS) entry which is preliminary data.</text>
</comment>
<evidence type="ECO:0008006" key="4">
    <source>
        <dbReference type="Google" id="ProtNLM"/>
    </source>
</evidence>
<name>A0A0X3VCH6_9ACTN</name>
<protein>
    <recommendedName>
        <fullName evidence="4">Secreted protein</fullName>
    </recommendedName>
</protein>
<keyword evidence="3" id="KW-1185">Reference proteome</keyword>
<organism evidence="2 3">
    <name type="scientific">Actinoplanes awajinensis subsp. mycoplanecinus</name>
    <dbReference type="NCBI Taxonomy" id="135947"/>
    <lineage>
        <taxon>Bacteria</taxon>
        <taxon>Bacillati</taxon>
        <taxon>Actinomycetota</taxon>
        <taxon>Actinomycetes</taxon>
        <taxon>Micromonosporales</taxon>
        <taxon>Micromonosporaceae</taxon>
        <taxon>Actinoplanes</taxon>
    </lineage>
</organism>
<evidence type="ECO:0000256" key="1">
    <source>
        <dbReference type="SAM" id="SignalP"/>
    </source>
</evidence>